<dbReference type="Proteomes" id="UP001162164">
    <property type="component" value="Unassembled WGS sequence"/>
</dbReference>
<dbReference type="SUPFAM" id="SSF49309">
    <property type="entry name" value="Transglutaminase, two C-terminal domains"/>
    <property type="match status" value="2"/>
</dbReference>
<dbReference type="InterPro" id="IPR050779">
    <property type="entry name" value="Transglutaminase"/>
</dbReference>
<dbReference type="Gene3D" id="2.60.40.10">
    <property type="entry name" value="Immunoglobulins"/>
    <property type="match status" value="2"/>
</dbReference>
<dbReference type="InterPro" id="IPR036238">
    <property type="entry name" value="Transglutaminase_C_sf"/>
</dbReference>
<keyword evidence="2" id="KW-1185">Reference proteome</keyword>
<dbReference type="InterPro" id="IPR036985">
    <property type="entry name" value="Transglutaminase-like_sf"/>
</dbReference>
<dbReference type="EMBL" id="JAPWTJ010002537">
    <property type="protein sequence ID" value="KAJ8965774.1"/>
    <property type="molecule type" value="Genomic_DNA"/>
</dbReference>
<proteinExistence type="predicted"/>
<name>A0ABQ9IU24_9CUCU</name>
<organism evidence="1 2">
    <name type="scientific">Molorchus minor</name>
    <dbReference type="NCBI Taxonomy" id="1323400"/>
    <lineage>
        <taxon>Eukaryota</taxon>
        <taxon>Metazoa</taxon>
        <taxon>Ecdysozoa</taxon>
        <taxon>Arthropoda</taxon>
        <taxon>Hexapoda</taxon>
        <taxon>Insecta</taxon>
        <taxon>Pterygota</taxon>
        <taxon>Neoptera</taxon>
        <taxon>Endopterygota</taxon>
        <taxon>Coleoptera</taxon>
        <taxon>Polyphaga</taxon>
        <taxon>Cucujiformia</taxon>
        <taxon>Chrysomeloidea</taxon>
        <taxon>Cerambycidae</taxon>
        <taxon>Lamiinae</taxon>
        <taxon>Monochamini</taxon>
        <taxon>Molorchus</taxon>
    </lineage>
</organism>
<evidence type="ECO:0000313" key="1">
    <source>
        <dbReference type="EMBL" id="KAJ8965774.1"/>
    </source>
</evidence>
<dbReference type="PANTHER" id="PTHR11590">
    <property type="entry name" value="PROTEIN-GLUTAMINE GAMMA-GLUTAMYLTRANSFERASE"/>
    <property type="match status" value="1"/>
</dbReference>
<feature type="non-terminal residue" evidence="1">
    <location>
        <position position="1"/>
    </location>
</feature>
<reference evidence="1" key="1">
    <citation type="journal article" date="2023" name="Insect Mol. Biol.">
        <title>Genome sequencing provides insights into the evolution of gene families encoding plant cell wall-degrading enzymes in longhorned beetles.</title>
        <authorList>
            <person name="Shin N.R."/>
            <person name="Okamura Y."/>
            <person name="Kirsch R."/>
            <person name="Pauchet Y."/>
        </authorList>
    </citation>
    <scope>NUCLEOTIDE SEQUENCE</scope>
    <source>
        <strain evidence="1">MMC_N1</strain>
    </source>
</reference>
<dbReference type="InterPro" id="IPR013783">
    <property type="entry name" value="Ig-like_fold"/>
</dbReference>
<dbReference type="SUPFAM" id="SSF54001">
    <property type="entry name" value="Cysteine proteinases"/>
    <property type="match status" value="1"/>
</dbReference>
<gene>
    <name evidence="1" type="ORF">NQ317_000481</name>
</gene>
<accession>A0ABQ9IU24</accession>
<sequence>KFSLKLPPYIIHSRADPIKVTRMISKMVNSNDDDGILVGRWDGEYGDGTAPSAWTGSVPILQQYLDTESPVSYGQCWVFSGVVTASEVLRLSIKADEYLDKLVEYCIMKIYAIATVTETRQTWADEDDFQVIKPNIDIRVKFIPKIALDSSGNSSQKRNNNHFKIRNPLKKVLTKCKFNISGPTLMRNQIVPYQDVKPGGVVKVNVDIVPKMEGEQKNCCHFYIKRVVRCHRVGKSRGG</sequence>
<protein>
    <submittedName>
        <fullName evidence="1">Uncharacterized protein</fullName>
    </submittedName>
</protein>
<dbReference type="InterPro" id="IPR038765">
    <property type="entry name" value="Papain-like_cys_pep_sf"/>
</dbReference>
<comment type="caution">
    <text evidence="1">The sequence shown here is derived from an EMBL/GenBank/DDBJ whole genome shotgun (WGS) entry which is preliminary data.</text>
</comment>
<evidence type="ECO:0000313" key="2">
    <source>
        <dbReference type="Proteomes" id="UP001162164"/>
    </source>
</evidence>
<dbReference type="Gene3D" id="3.90.260.10">
    <property type="entry name" value="Transglutaminase-like"/>
    <property type="match status" value="1"/>
</dbReference>
<dbReference type="PANTHER" id="PTHR11590:SF40">
    <property type="entry name" value="HEMOCYTE PROTEIN-GLUTAMINE GAMMA-GLUTAMYLTRANSFERASE-LIKE PROTEIN"/>
    <property type="match status" value="1"/>
</dbReference>